<dbReference type="RefSeq" id="WP_076347042.1">
    <property type="nucleotide sequence ID" value="NZ_CP019082.1"/>
</dbReference>
<proteinExistence type="predicted"/>
<dbReference type="Proteomes" id="UP000186309">
    <property type="component" value="Chromosome"/>
</dbReference>
<reference evidence="2" key="1">
    <citation type="submission" date="2016-12" db="EMBL/GenBank/DDBJ databases">
        <title>Comparative genomics of four Isosphaeraceae planctomycetes: a common pool of plasmids and glycoside hydrolase genes.</title>
        <authorList>
            <person name="Ivanova A."/>
        </authorList>
    </citation>
    <scope>NUCLEOTIDE SEQUENCE [LARGE SCALE GENOMIC DNA]</scope>
    <source>
        <strain evidence="2">PX4</strain>
    </source>
</reference>
<sequence>MSTTTSPENEVTILARVLGDERGELSPEIARHILGVGFSDRDKARMNDLATRNQEGALSTAEQEEMAAFSKAGTMLSILKSKARRALGVKLELPTY</sequence>
<organism evidence="1 2">
    <name type="scientific">Paludisphaera borealis</name>
    <dbReference type="NCBI Taxonomy" id="1387353"/>
    <lineage>
        <taxon>Bacteria</taxon>
        <taxon>Pseudomonadati</taxon>
        <taxon>Planctomycetota</taxon>
        <taxon>Planctomycetia</taxon>
        <taxon>Isosphaerales</taxon>
        <taxon>Isosphaeraceae</taxon>
        <taxon>Paludisphaera</taxon>
    </lineage>
</organism>
<name>A0A1U7CRQ8_9BACT</name>
<dbReference type="AlphaFoldDB" id="A0A1U7CRQ8"/>
<protein>
    <submittedName>
        <fullName evidence="1">Uncharacterized protein</fullName>
    </submittedName>
</protein>
<accession>A0A1U7CRQ8</accession>
<dbReference type="OrthoDB" id="286865at2"/>
<evidence type="ECO:0000313" key="1">
    <source>
        <dbReference type="EMBL" id="APW61579.1"/>
    </source>
</evidence>
<gene>
    <name evidence="1" type="ORF">BSF38_03097</name>
</gene>
<dbReference type="KEGG" id="pbor:BSF38_03097"/>
<keyword evidence="2" id="KW-1185">Reference proteome</keyword>
<evidence type="ECO:0000313" key="2">
    <source>
        <dbReference type="Proteomes" id="UP000186309"/>
    </source>
</evidence>
<dbReference type="STRING" id="1387353.BSF38_03097"/>
<dbReference type="EMBL" id="CP019082">
    <property type="protein sequence ID" value="APW61579.1"/>
    <property type="molecule type" value="Genomic_DNA"/>
</dbReference>